<feature type="non-terminal residue" evidence="1">
    <location>
        <position position="1"/>
    </location>
</feature>
<accession>A0A1E1XUS3</accession>
<reference evidence="1" key="1">
    <citation type="submission" date="2016-09" db="EMBL/GenBank/DDBJ databases">
        <authorList>
            <person name="Capua I."/>
            <person name="De Benedictis P."/>
            <person name="Joannis T."/>
            <person name="Lombin L.H."/>
            <person name="Cattoli G."/>
        </authorList>
    </citation>
    <scope>NUCLEOTIDE SEQUENCE</scope>
</reference>
<reference evidence="1" key="2">
    <citation type="journal article" date="2017" name="Front. Cell. Infect. Microbiol.">
        <title>Analysis of the Salivary Gland Transcriptome of Unfed and Partially Fed Amblyomma sculptum Ticks and Descriptive Proteome of the Saliva.</title>
        <authorList>
            <person name="Esteves E."/>
            <person name="Maruyama S.R."/>
            <person name="Kawahara R."/>
            <person name="Fujita A."/>
            <person name="Martins L.A."/>
            <person name="Righi A.A."/>
            <person name="Costa F.B."/>
            <person name="Palmisano G."/>
            <person name="Labruna M.B."/>
            <person name="Sa-Nunes A."/>
            <person name="Ribeiro J.M.C."/>
            <person name="Fogaca A.C."/>
        </authorList>
    </citation>
    <scope>NUCLEOTIDE SEQUENCE</scope>
</reference>
<evidence type="ECO:0000313" key="1">
    <source>
        <dbReference type="EMBL" id="JAU03048.1"/>
    </source>
</evidence>
<proteinExistence type="evidence at transcript level"/>
<protein>
    <submittedName>
        <fullName evidence="1">Uncharacterized protein</fullName>
    </submittedName>
</protein>
<sequence>EATQQESSAFYTPVEPADAPSTAAVASGADACTAAEAVATGDGGRAPRGRMALLERSLADENDVRASLLREEHAVRLQLMREDHQSLLDER</sequence>
<feature type="non-terminal residue" evidence="1">
    <location>
        <position position="91"/>
    </location>
</feature>
<name>A0A1E1XUS3_AMBSC</name>
<dbReference type="AlphaFoldDB" id="A0A1E1XUS3"/>
<dbReference type="EMBL" id="GFAA01000387">
    <property type="protein sequence ID" value="JAU03048.1"/>
    <property type="molecule type" value="mRNA"/>
</dbReference>
<organism evidence="1">
    <name type="scientific">Amblyomma sculptum</name>
    <name type="common">Tick</name>
    <dbReference type="NCBI Taxonomy" id="1581419"/>
    <lineage>
        <taxon>Eukaryota</taxon>
        <taxon>Metazoa</taxon>
        <taxon>Ecdysozoa</taxon>
        <taxon>Arthropoda</taxon>
        <taxon>Chelicerata</taxon>
        <taxon>Arachnida</taxon>
        <taxon>Acari</taxon>
        <taxon>Parasitiformes</taxon>
        <taxon>Ixodida</taxon>
        <taxon>Ixodoidea</taxon>
        <taxon>Ixodidae</taxon>
        <taxon>Amblyomminae</taxon>
        <taxon>Amblyomma</taxon>
    </lineage>
</organism>